<comment type="caution">
    <text evidence="2">The sequence shown here is derived from an EMBL/GenBank/DDBJ whole genome shotgun (WGS) entry which is preliminary data.</text>
</comment>
<dbReference type="SUPFAM" id="SSF75138">
    <property type="entry name" value="HprK N-terminal domain-like"/>
    <property type="match status" value="1"/>
</dbReference>
<dbReference type="InterPro" id="IPR027417">
    <property type="entry name" value="P-loop_NTPase"/>
</dbReference>
<dbReference type="AlphaFoldDB" id="A0A1B7LEM4"/>
<dbReference type="CDD" id="cd03109">
    <property type="entry name" value="DTBS"/>
    <property type="match status" value="1"/>
</dbReference>
<dbReference type="InterPro" id="IPR010766">
    <property type="entry name" value="DRTGG"/>
</dbReference>
<dbReference type="Pfam" id="PF13500">
    <property type="entry name" value="AAA_26"/>
    <property type="match status" value="1"/>
</dbReference>
<organism evidence="2 3">
    <name type="scientific">Desulfotomaculum copahuensis</name>
    <dbReference type="NCBI Taxonomy" id="1838280"/>
    <lineage>
        <taxon>Bacteria</taxon>
        <taxon>Bacillati</taxon>
        <taxon>Bacillota</taxon>
        <taxon>Clostridia</taxon>
        <taxon>Eubacteriales</taxon>
        <taxon>Desulfotomaculaceae</taxon>
        <taxon>Desulfotomaculum</taxon>
    </lineage>
</organism>
<proteinExistence type="predicted"/>
<dbReference type="OrthoDB" id="9769095at2"/>
<reference evidence="2 3" key="1">
    <citation type="submission" date="2016-04" db="EMBL/GenBank/DDBJ databases">
        <authorList>
            <person name="Evans L.H."/>
            <person name="Alamgir A."/>
            <person name="Owens N."/>
            <person name="Weber N.D."/>
            <person name="Virtaneva K."/>
            <person name="Barbian K."/>
            <person name="Babar A."/>
            <person name="Rosenke K."/>
        </authorList>
    </citation>
    <scope>NUCLEOTIDE SEQUENCE [LARGE SCALE GENOMIC DNA]</scope>
    <source>
        <strain evidence="2 3">LMa1</strain>
    </source>
</reference>
<dbReference type="EMBL" id="LYVF01000158">
    <property type="protein sequence ID" value="OAT81712.1"/>
    <property type="molecule type" value="Genomic_DNA"/>
</dbReference>
<dbReference type="InterPro" id="IPR050500">
    <property type="entry name" value="Phos_Acetyltrans/Butyryltrans"/>
</dbReference>
<dbReference type="STRING" id="1838280.A6M21_09885"/>
<dbReference type="Pfam" id="PF07085">
    <property type="entry name" value="DRTGG"/>
    <property type="match status" value="1"/>
</dbReference>
<dbReference type="InterPro" id="IPR028979">
    <property type="entry name" value="Ser_kin/Pase_Hpr-like_N_sf"/>
</dbReference>
<evidence type="ECO:0000259" key="1">
    <source>
        <dbReference type="Pfam" id="PF07085"/>
    </source>
</evidence>
<accession>A0A1B7LEM4</accession>
<gene>
    <name evidence="2" type="ORF">A6M21_09885</name>
</gene>
<protein>
    <recommendedName>
        <fullName evidence="1">DRTGG domain-containing protein</fullName>
    </recommendedName>
</protein>
<dbReference type="PANTHER" id="PTHR43356:SF2">
    <property type="entry name" value="PHOSPHATE ACETYLTRANSFERASE"/>
    <property type="match status" value="1"/>
</dbReference>
<keyword evidence="3" id="KW-1185">Reference proteome</keyword>
<evidence type="ECO:0000313" key="2">
    <source>
        <dbReference type="EMBL" id="OAT81712.1"/>
    </source>
</evidence>
<dbReference type="PANTHER" id="PTHR43356">
    <property type="entry name" value="PHOSPHATE ACETYLTRANSFERASE"/>
    <property type="match status" value="1"/>
</dbReference>
<feature type="domain" description="DRTGG" evidence="1">
    <location>
        <begin position="212"/>
        <end position="315"/>
    </location>
</feature>
<name>A0A1B7LEM4_9FIRM</name>
<dbReference type="Gene3D" id="3.40.50.300">
    <property type="entry name" value="P-loop containing nucleotide triphosphate hydrolases"/>
    <property type="match status" value="1"/>
</dbReference>
<sequence length="350" mass="38108">MKNLYIMGTAGSGKTAFAVGLALKLKQQGHRVAYFKPVGHPAGITGQEDEDARLMRRVLDLPQPLDVIVPFLAGPSYLSGHRHCAGLDRILSCYRQVAAEADVVLIGGAGFPHIMGCLGLDAVTLAKELQAAVIFMIRIENDFSMDQAIFINTFLKSQGITPAGNIFNHVPRPLLAKTEGIYRSILEERGFKSLGIIPRRPEIASPTVAEYYEALGGELLTGEERLDRVVEDVVIGAMTIESALGYLRRAPNKAVITGGDRADLALAALETSTAVLILTGGLYPDVKVIARAAEKEVPVILVHYDTFTTIEKIAEVGRRIRPDDARSINLAMENVEKYCDWPAILQLFKS</sequence>
<dbReference type="Proteomes" id="UP000078532">
    <property type="component" value="Unassembled WGS sequence"/>
</dbReference>
<evidence type="ECO:0000313" key="3">
    <source>
        <dbReference type="Proteomes" id="UP000078532"/>
    </source>
</evidence>
<dbReference type="SUPFAM" id="SSF52540">
    <property type="entry name" value="P-loop containing nucleoside triphosphate hydrolases"/>
    <property type="match status" value="1"/>
</dbReference>
<dbReference type="RefSeq" id="WP_066668130.1">
    <property type="nucleotide sequence ID" value="NZ_LYVF01000158.1"/>
</dbReference>
<dbReference type="Gene3D" id="3.40.1390.20">
    <property type="entry name" value="HprK N-terminal domain-like"/>
    <property type="match status" value="1"/>
</dbReference>